<evidence type="ECO:0000313" key="5">
    <source>
        <dbReference type="EMBL" id="WOK06818.1"/>
    </source>
</evidence>
<organism evidence="5 6">
    <name type="scientific">Imperialibacter roseus</name>
    <dbReference type="NCBI Taxonomy" id="1324217"/>
    <lineage>
        <taxon>Bacteria</taxon>
        <taxon>Pseudomonadati</taxon>
        <taxon>Bacteroidota</taxon>
        <taxon>Cytophagia</taxon>
        <taxon>Cytophagales</taxon>
        <taxon>Flammeovirgaceae</taxon>
        <taxon>Imperialibacter</taxon>
    </lineage>
</organism>
<dbReference type="CDD" id="cd06502">
    <property type="entry name" value="TA_like"/>
    <property type="match status" value="1"/>
</dbReference>
<gene>
    <name evidence="5" type="ORF">RT717_27505</name>
</gene>
<dbReference type="InterPro" id="IPR001597">
    <property type="entry name" value="ArAA_b-elim_lyase/Thr_aldolase"/>
</dbReference>
<dbReference type="NCBIfam" id="NF041359">
    <property type="entry name" value="GntG_guanitoxin"/>
    <property type="match status" value="1"/>
</dbReference>
<dbReference type="Gene3D" id="3.90.1150.10">
    <property type="entry name" value="Aspartate Aminotransferase, domain 1"/>
    <property type="match status" value="1"/>
</dbReference>
<comment type="cofactor">
    <cofactor evidence="1">
        <name>pyridoxal 5'-phosphate</name>
        <dbReference type="ChEBI" id="CHEBI:597326"/>
    </cofactor>
</comment>
<evidence type="ECO:0000256" key="2">
    <source>
        <dbReference type="ARBA" id="ARBA00006966"/>
    </source>
</evidence>
<protein>
    <submittedName>
        <fullName evidence="5">GntG family PLP-dependent aldolase</fullName>
    </submittedName>
</protein>
<dbReference type="InterPro" id="IPR023603">
    <property type="entry name" value="Low_specificity_L-TA-like"/>
</dbReference>
<name>A0ABZ0IQV9_9BACT</name>
<dbReference type="Proteomes" id="UP001302349">
    <property type="component" value="Chromosome"/>
</dbReference>
<dbReference type="Pfam" id="PF01212">
    <property type="entry name" value="Beta_elim_lyase"/>
    <property type="match status" value="1"/>
</dbReference>
<comment type="similarity">
    <text evidence="2">Belongs to the threonine aldolase family.</text>
</comment>
<dbReference type="PANTHER" id="PTHR48097:SF9">
    <property type="entry name" value="L-THREONINE ALDOLASE"/>
    <property type="match status" value="1"/>
</dbReference>
<sequence>MMTVDFRSDTVTKPTPGMLEAMMTAEVGDDVFNEDPTIKKLEAKIAVMFGKEAAIYCPSGTMTNQIALRIHTQPQDEVICDKRSHIYLYEGGGIASNSHISARLVDGDRGRLSPEHILENINNPDDIHLPLTTLVSLENTMNKGGGAYYTLAQIKAVSDAARSNSLKMHLDGARIFNALVETGDRPEDVGELFDTVSACFSKGLGAPVGSALVGSHEHIKKAKRVRKVFGGGMRQAGFLAAACIYALDNHVERLKIDHQKAKALGGLIETIPYVTGLLPVDTNIVIFELDKKVLATDMVAKLKEAGILAVPFGKHEVRLVTHLDIKDDMIDYFGQAVGKLKSAF</sequence>
<accession>A0ABZ0IQV9</accession>
<dbReference type="PANTHER" id="PTHR48097">
    <property type="entry name" value="L-THREONINE ALDOLASE-RELATED"/>
    <property type="match status" value="1"/>
</dbReference>
<feature type="domain" description="Aromatic amino acid beta-eliminating lyase/threonine aldolase" evidence="4">
    <location>
        <begin position="5"/>
        <end position="290"/>
    </location>
</feature>
<dbReference type="InterPro" id="IPR015422">
    <property type="entry name" value="PyrdxlP-dep_Trfase_small"/>
</dbReference>
<dbReference type="PIRSF" id="PIRSF017617">
    <property type="entry name" value="Thr_aldolase"/>
    <property type="match status" value="1"/>
</dbReference>
<dbReference type="InterPro" id="IPR015421">
    <property type="entry name" value="PyrdxlP-dep_Trfase_major"/>
</dbReference>
<dbReference type="EMBL" id="CP136051">
    <property type="protein sequence ID" value="WOK06818.1"/>
    <property type="molecule type" value="Genomic_DNA"/>
</dbReference>
<dbReference type="Gene3D" id="3.40.640.10">
    <property type="entry name" value="Type I PLP-dependent aspartate aminotransferase-like (Major domain)"/>
    <property type="match status" value="1"/>
</dbReference>
<reference evidence="5 6" key="1">
    <citation type="journal article" date="2023" name="Microbiol. Resour. Announc.">
        <title>Complete Genome Sequence of Imperialibacter roseus strain P4T.</title>
        <authorList>
            <person name="Tizabi D.R."/>
            <person name="Bachvaroff T."/>
            <person name="Hill R.T."/>
        </authorList>
    </citation>
    <scope>NUCLEOTIDE SEQUENCE [LARGE SCALE GENOMIC DNA]</scope>
    <source>
        <strain evidence="5 6">P4T</strain>
    </source>
</reference>
<evidence type="ECO:0000256" key="1">
    <source>
        <dbReference type="ARBA" id="ARBA00001933"/>
    </source>
</evidence>
<keyword evidence="3" id="KW-0663">Pyridoxal phosphate</keyword>
<evidence type="ECO:0000313" key="6">
    <source>
        <dbReference type="Proteomes" id="UP001302349"/>
    </source>
</evidence>
<proteinExistence type="inferred from homology"/>
<keyword evidence="6" id="KW-1185">Reference proteome</keyword>
<dbReference type="SUPFAM" id="SSF53383">
    <property type="entry name" value="PLP-dependent transferases"/>
    <property type="match status" value="1"/>
</dbReference>
<evidence type="ECO:0000259" key="4">
    <source>
        <dbReference type="Pfam" id="PF01212"/>
    </source>
</evidence>
<dbReference type="InterPro" id="IPR015424">
    <property type="entry name" value="PyrdxlP-dep_Trfase"/>
</dbReference>
<evidence type="ECO:0000256" key="3">
    <source>
        <dbReference type="ARBA" id="ARBA00022898"/>
    </source>
</evidence>